<organism evidence="2 6">
    <name type="scientific">Lactiplantibacillus plantarum</name>
    <name type="common">Lactobacillus plantarum</name>
    <dbReference type="NCBI Taxonomy" id="1590"/>
    <lineage>
        <taxon>Bacteria</taxon>
        <taxon>Bacillati</taxon>
        <taxon>Bacillota</taxon>
        <taxon>Bacilli</taxon>
        <taxon>Lactobacillales</taxon>
        <taxon>Lactobacillaceae</taxon>
        <taxon>Lactiplantibacillus</taxon>
    </lineage>
</organism>
<keyword evidence="1" id="KW-0472">Membrane</keyword>
<dbReference type="EMBL" id="LUXO01000033">
    <property type="protein sequence ID" value="KZV01982.1"/>
    <property type="molecule type" value="Genomic_DNA"/>
</dbReference>
<gene>
    <name evidence="4" type="ORF">JH395_14090</name>
    <name evidence="2" type="ORF">Lp19_0688</name>
    <name evidence="3" type="ORF">NAB2_2602</name>
</gene>
<dbReference type="KEGG" id="lpb:SH83_14315"/>
<dbReference type="PATRIC" id="fig|1590.144.peg.2977"/>
<dbReference type="GeneID" id="77216503"/>
<reference evidence="5 6" key="1">
    <citation type="submission" date="2016-03" db="EMBL/GenBank/DDBJ databases">
        <title>Comparative genomics of 54 Lactobacillus plantarum strains reveals genomic uncoupling from niche constraints.</title>
        <authorList>
            <person name="Martino M.E."/>
        </authorList>
    </citation>
    <scope>NUCLEOTIDE SEQUENCE [LARGE SCALE GENOMIC DNA]</scope>
    <source>
        <strain evidence="2 6">19.1</strain>
        <strain evidence="3 5">NAB2</strain>
    </source>
</reference>
<keyword evidence="1" id="KW-0812">Transmembrane</keyword>
<evidence type="ECO:0000313" key="6">
    <source>
        <dbReference type="Proteomes" id="UP000076882"/>
    </source>
</evidence>
<keyword evidence="1" id="KW-1133">Transmembrane helix</keyword>
<dbReference type="RefSeq" id="WP_003643038.1">
    <property type="nucleotide sequence ID" value="NZ_AP018405.1"/>
</dbReference>
<feature type="transmembrane region" description="Helical" evidence="1">
    <location>
        <begin position="60"/>
        <end position="81"/>
    </location>
</feature>
<dbReference type="EMBL" id="CP066817">
    <property type="protein sequence ID" value="QQM60820.1"/>
    <property type="molecule type" value="Genomic_DNA"/>
</dbReference>
<name>A0A0G9FHZ6_LACPN</name>
<reference evidence="4 7" key="2">
    <citation type="submission" date="2020-12" db="EMBL/GenBank/DDBJ databases">
        <title>Whole genome sequencing of Lactobacillus plantarum PC518.</title>
        <authorList>
            <person name="Guo Q."/>
        </authorList>
    </citation>
    <scope>NUCLEOTIDE SEQUENCE [LARGE SCALE GENOMIC DNA]</scope>
    <source>
        <strain evidence="4 7">PC518</strain>
    </source>
</reference>
<evidence type="ECO:0000256" key="1">
    <source>
        <dbReference type="SAM" id="Phobius"/>
    </source>
</evidence>
<dbReference type="Proteomes" id="UP000076882">
    <property type="component" value="Unassembled WGS sequence"/>
</dbReference>
<evidence type="ECO:0000313" key="2">
    <source>
        <dbReference type="EMBL" id="KZU96712.1"/>
    </source>
</evidence>
<proteinExistence type="predicted"/>
<dbReference type="Proteomes" id="UP000595466">
    <property type="component" value="Chromosome"/>
</dbReference>
<sequence length="92" mass="9976">MGSFQDLGISQLVKLPLVADTQSGTYHLTITSNSGGNAAADKIASPLQGVLPQMNGTQQWILFGIGVCGLSLLILLILIWWRNRQTIKEQPK</sequence>
<evidence type="ECO:0000313" key="5">
    <source>
        <dbReference type="Proteomes" id="UP000076872"/>
    </source>
</evidence>
<evidence type="ECO:0000313" key="3">
    <source>
        <dbReference type="EMBL" id="KZV01982.1"/>
    </source>
</evidence>
<dbReference type="AlphaFoldDB" id="A0A0G9FHZ6"/>
<evidence type="ECO:0000313" key="4">
    <source>
        <dbReference type="EMBL" id="QQM60820.1"/>
    </source>
</evidence>
<protein>
    <submittedName>
        <fullName evidence="4">Cell surface protein</fullName>
    </submittedName>
</protein>
<evidence type="ECO:0000313" key="7">
    <source>
        <dbReference type="Proteomes" id="UP000595466"/>
    </source>
</evidence>
<dbReference type="Proteomes" id="UP000076872">
    <property type="component" value="Unassembled WGS sequence"/>
</dbReference>
<dbReference type="EMBL" id="LUXM01000018">
    <property type="protein sequence ID" value="KZU96712.1"/>
    <property type="molecule type" value="Genomic_DNA"/>
</dbReference>
<accession>A0A0G9FHZ6</accession>